<dbReference type="InterPro" id="IPR005844">
    <property type="entry name" value="A-D-PHexomutase_a/b/a-I"/>
</dbReference>
<evidence type="ECO:0000256" key="1">
    <source>
        <dbReference type="ARBA" id="ARBA00000558"/>
    </source>
</evidence>
<dbReference type="GO" id="GO:0004610">
    <property type="term" value="F:phosphoacetylglucosamine mutase activity"/>
    <property type="evidence" value="ECO:0007669"/>
    <property type="project" value="UniProtKB-EC"/>
</dbReference>
<gene>
    <name evidence="15" type="ORF">AAJ76_500027606</name>
</gene>
<dbReference type="SUPFAM" id="SSF53738">
    <property type="entry name" value="Phosphoglucomutase, first 3 domains"/>
    <property type="match status" value="3"/>
</dbReference>
<organism evidence="15 16">
    <name type="scientific">Vairimorpha ceranae</name>
    <dbReference type="NCBI Taxonomy" id="40302"/>
    <lineage>
        <taxon>Eukaryota</taxon>
        <taxon>Fungi</taxon>
        <taxon>Fungi incertae sedis</taxon>
        <taxon>Microsporidia</taxon>
        <taxon>Nosematidae</taxon>
        <taxon>Vairimorpha</taxon>
    </lineage>
</organism>
<dbReference type="GO" id="GO:0006048">
    <property type="term" value="P:UDP-N-acetylglucosamine biosynthetic process"/>
    <property type="evidence" value="ECO:0007669"/>
    <property type="project" value="TreeGrafter"/>
</dbReference>
<evidence type="ECO:0000256" key="9">
    <source>
        <dbReference type="ARBA" id="ARBA00031926"/>
    </source>
</evidence>
<dbReference type="InterPro" id="IPR036900">
    <property type="entry name" value="A-D-PHexomutase_C_sf"/>
</dbReference>
<comment type="similarity">
    <text evidence="4">Belongs to the phosphohexose mutase family.</text>
</comment>
<dbReference type="PANTHER" id="PTHR45955:SF1">
    <property type="entry name" value="PHOSPHOACETYLGLUCOSAMINE MUTASE"/>
    <property type="match status" value="1"/>
</dbReference>
<reference evidence="15 16" key="1">
    <citation type="journal article" date="2015" name="Environ. Microbiol.">
        <title>Genome analyses suggest the presence of polyploidy and recent human-driven expansions in eight global populations of the honeybee pathogen Nosema ceranae.</title>
        <authorList>
            <person name="Pelin A."/>
            <person name="Selman M."/>
            <person name="Aris-Brosou S."/>
            <person name="Farinelli L."/>
            <person name="Corradi N."/>
        </authorList>
    </citation>
    <scope>NUCLEOTIDE SEQUENCE [LARGE SCALE GENOMIC DNA]</scope>
    <source>
        <strain evidence="15 16">PA08 1199</strain>
    </source>
</reference>
<dbReference type="InterPro" id="IPR016055">
    <property type="entry name" value="A-D-PHexomutase_a/b/a-I/II/III"/>
</dbReference>
<dbReference type="Pfam" id="PF02878">
    <property type="entry name" value="PGM_PMM_I"/>
    <property type="match status" value="2"/>
</dbReference>
<keyword evidence="8" id="KW-0413">Isomerase</keyword>
<evidence type="ECO:0000313" key="15">
    <source>
        <dbReference type="EMBL" id="KKO76217.1"/>
    </source>
</evidence>
<dbReference type="InterPro" id="IPR049022">
    <property type="entry name" value="AMG1_III"/>
</dbReference>
<dbReference type="GeneID" id="36320793"/>
<proteinExistence type="inferred from homology"/>
<dbReference type="VEuPathDB" id="MicrosporidiaDB:AAJ76_500027606"/>
<evidence type="ECO:0000259" key="11">
    <source>
        <dbReference type="Pfam" id="PF00408"/>
    </source>
</evidence>
<dbReference type="PANTHER" id="PTHR45955">
    <property type="entry name" value="PHOSPHOACETYLGLUCOSAMINE MUTASE"/>
    <property type="match status" value="1"/>
</dbReference>
<evidence type="ECO:0000256" key="2">
    <source>
        <dbReference type="ARBA" id="ARBA00001946"/>
    </source>
</evidence>
<comment type="caution">
    <text evidence="15">The sequence shown here is derived from an EMBL/GenBank/DDBJ whole genome shotgun (WGS) entry which is preliminary data.</text>
</comment>
<dbReference type="InterPro" id="IPR016066">
    <property type="entry name" value="A-D-PHexomutase_CS"/>
</dbReference>
<sequence>MNKKIKITDNLKKPLNKAFYGTAGYRSNTDDLTNIICRASFIAYLRSASFAGKRIGLMITASHNPVSYNGIKFIDHNGNILDKSWEKCSDDLVNCEDKDFHNMLNKILRKNSNICDINDGITGHVVIGRDTRKSGEALVEHIKSVLLQVDCIVEDYGEVSTPQMHFLIRHSNMANCLVDKKIYIQHLVSNFRTLKDLTQCDLPVFVDTANGIIEKNIVDEFNITIINDKNGIINNDCGADYVKTHSALPLLQYNFKNNNDSTLFASFDGDADRLILFTLQNGFLMLDGDAQAVLIANYFHRVLQKLEIDLQIGVILSFYTNSGCFSALKNFKTEMVQTGVKNFAKAAKKYDIGIYFEPNGHGSVMFSNVAIQAFTSDKTNEHKILEVLSKLFDPNIGDALANLLIFKCILSSTDKLKEYKENGSRNLVVKIQNKRSIITNDKNEVTTPKALQDKINEELTKFEGRAFIRPSGTEDVVRVFAECVNQRDADVLALKVAQLVYDMCDGVGNHPEIDYSKK</sequence>
<evidence type="ECO:0000259" key="14">
    <source>
        <dbReference type="Pfam" id="PF21405"/>
    </source>
</evidence>
<dbReference type="SUPFAM" id="SSF55957">
    <property type="entry name" value="Phosphoglucomutase, C-terminal domain"/>
    <property type="match status" value="1"/>
</dbReference>
<dbReference type="Pfam" id="PF21405">
    <property type="entry name" value="AMG1_II"/>
    <property type="match status" value="1"/>
</dbReference>
<evidence type="ECO:0000256" key="8">
    <source>
        <dbReference type="ARBA" id="ARBA00023235"/>
    </source>
</evidence>
<dbReference type="GO" id="GO:0000287">
    <property type="term" value="F:magnesium ion binding"/>
    <property type="evidence" value="ECO:0007669"/>
    <property type="project" value="InterPro"/>
</dbReference>
<dbReference type="AlphaFoldDB" id="A0A0F9YUU5"/>
<evidence type="ECO:0000259" key="12">
    <source>
        <dbReference type="Pfam" id="PF02878"/>
    </source>
</evidence>
<evidence type="ECO:0000259" key="13">
    <source>
        <dbReference type="Pfam" id="PF21404"/>
    </source>
</evidence>
<dbReference type="Gene3D" id="3.40.120.10">
    <property type="entry name" value="Alpha-D-Glucose-1,6-Bisphosphate, subunit A, domain 3"/>
    <property type="match status" value="3"/>
</dbReference>
<dbReference type="Proteomes" id="UP000034350">
    <property type="component" value="Unassembled WGS sequence"/>
</dbReference>
<comment type="pathway">
    <text evidence="3">Nucleotide-sugar biosynthesis; UDP-N-acetyl-alpha-D-glucosamine biosynthesis; N-acetyl-alpha-D-glucosamine 1-phosphate from alpha-D-glucosamine 6-phosphate (route I): step 2/2.</text>
</comment>
<keyword evidence="7" id="KW-0460">Magnesium</keyword>
<dbReference type="GO" id="GO:0005975">
    <property type="term" value="P:carbohydrate metabolic process"/>
    <property type="evidence" value="ECO:0007669"/>
    <property type="project" value="InterPro"/>
</dbReference>
<evidence type="ECO:0000256" key="5">
    <source>
        <dbReference type="ARBA" id="ARBA00012731"/>
    </source>
</evidence>
<feature type="domain" description="Phosphoacetylglucosamine mutase AMG1" evidence="14">
    <location>
        <begin position="205"/>
        <end position="274"/>
    </location>
</feature>
<feature type="domain" description="Phosphoacetylglucosamine mutase AMG1" evidence="13">
    <location>
        <begin position="287"/>
        <end position="412"/>
    </location>
</feature>
<dbReference type="Gene3D" id="3.30.310.50">
    <property type="entry name" value="Alpha-D-phosphohexomutase, C-terminal domain"/>
    <property type="match status" value="1"/>
</dbReference>
<evidence type="ECO:0000313" key="16">
    <source>
        <dbReference type="Proteomes" id="UP000034350"/>
    </source>
</evidence>
<evidence type="ECO:0000256" key="7">
    <source>
        <dbReference type="ARBA" id="ARBA00022842"/>
    </source>
</evidence>
<dbReference type="FunFam" id="3.40.120.10:FF:000013">
    <property type="entry name" value="Phosphoacetylglucosamine mutase"/>
    <property type="match status" value="1"/>
</dbReference>
<feature type="domain" description="Alpha-D-phosphohexomutase alpha/beta/alpha" evidence="12">
    <location>
        <begin position="122"/>
        <end position="174"/>
    </location>
</feature>
<dbReference type="RefSeq" id="XP_024331959.1">
    <property type="nucleotide sequence ID" value="XM_024475846.1"/>
</dbReference>
<dbReference type="EC" id="5.4.2.3" evidence="5"/>
<evidence type="ECO:0000256" key="10">
    <source>
        <dbReference type="ARBA" id="ARBA00032065"/>
    </source>
</evidence>
<dbReference type="PROSITE" id="PS00710">
    <property type="entry name" value="PGM_PMM"/>
    <property type="match status" value="1"/>
</dbReference>
<keyword evidence="16" id="KW-1185">Reference proteome</keyword>
<dbReference type="VEuPathDB" id="MicrosporidiaDB:NCER_100272"/>
<feature type="domain" description="Alpha-D-phosphohexomutase C-terminal" evidence="11">
    <location>
        <begin position="461"/>
        <end position="497"/>
    </location>
</feature>
<dbReference type="OrthoDB" id="1928at2759"/>
<evidence type="ECO:0000256" key="4">
    <source>
        <dbReference type="ARBA" id="ARBA00010231"/>
    </source>
</evidence>
<dbReference type="EMBL" id="JPQZ01000005">
    <property type="protein sequence ID" value="KKO76217.1"/>
    <property type="molecule type" value="Genomic_DNA"/>
</dbReference>
<dbReference type="Pfam" id="PF21404">
    <property type="entry name" value="AMG1_III"/>
    <property type="match status" value="1"/>
</dbReference>
<dbReference type="VEuPathDB" id="MicrosporidiaDB:G9O61_00g003470"/>
<feature type="domain" description="Alpha-D-phosphohexomutase alpha/beta/alpha" evidence="12">
    <location>
        <begin position="55"/>
        <end position="84"/>
    </location>
</feature>
<evidence type="ECO:0000256" key="6">
    <source>
        <dbReference type="ARBA" id="ARBA00022723"/>
    </source>
</evidence>
<evidence type="ECO:0000256" key="3">
    <source>
        <dbReference type="ARBA" id="ARBA00004865"/>
    </source>
</evidence>
<comment type="cofactor">
    <cofactor evidence="2">
        <name>Mg(2+)</name>
        <dbReference type="ChEBI" id="CHEBI:18420"/>
    </cofactor>
</comment>
<keyword evidence="6" id="KW-0479">Metal-binding</keyword>
<comment type="catalytic activity">
    <reaction evidence="1">
        <text>N-acetyl-alpha-D-glucosamine 1-phosphate = N-acetyl-D-glucosamine 6-phosphate</text>
        <dbReference type="Rhea" id="RHEA:23804"/>
        <dbReference type="ChEBI" id="CHEBI:57513"/>
        <dbReference type="ChEBI" id="CHEBI:57776"/>
        <dbReference type="EC" id="5.4.2.3"/>
    </reaction>
</comment>
<dbReference type="InterPro" id="IPR005843">
    <property type="entry name" value="A-D-PHexomutase_C"/>
</dbReference>
<accession>A0A0F9YUU5</accession>
<dbReference type="Pfam" id="PF00408">
    <property type="entry name" value="PGM_PMM_IV"/>
    <property type="match status" value="1"/>
</dbReference>
<name>A0A0F9YUU5_9MICR</name>
<dbReference type="InterPro" id="IPR049023">
    <property type="entry name" value="AMG1_II"/>
</dbReference>
<protein>
    <recommendedName>
        <fullName evidence="5">phosphoacetylglucosamine mutase</fullName>
        <ecNumber evidence="5">5.4.2.3</ecNumber>
    </recommendedName>
    <alternativeName>
        <fullName evidence="10">Acetylglucosamine phosphomutase</fullName>
    </alternativeName>
    <alternativeName>
        <fullName evidence="9">N-acetylglucosamine-phosphate mutase</fullName>
    </alternativeName>
</protein>